<organism evidence="3 4">
    <name type="scientific">Alkaliphilus pronyensis</name>
    <dbReference type="NCBI Taxonomy" id="1482732"/>
    <lineage>
        <taxon>Bacteria</taxon>
        <taxon>Bacillati</taxon>
        <taxon>Bacillota</taxon>
        <taxon>Clostridia</taxon>
        <taxon>Peptostreptococcales</taxon>
        <taxon>Natronincolaceae</taxon>
        <taxon>Alkaliphilus</taxon>
    </lineage>
</organism>
<sequence>MKKKTGYIGEAVAKKFLLDKGYKILFQNYRTKFGEIDIVATIDNIVAFIEVKTRKTIAYGMPREAINYKKQMNYRRLADHFILSNPSIHNKDFRFDVIEVIITNEKKQIKHIKNAF</sequence>
<dbReference type="Gene3D" id="3.40.1350.10">
    <property type="match status" value="1"/>
</dbReference>
<dbReference type="RefSeq" id="WP_151860058.1">
    <property type="nucleotide sequence ID" value="NZ_WBZC01000010.1"/>
</dbReference>
<dbReference type="PANTHER" id="PTHR34039">
    <property type="entry name" value="UPF0102 PROTEIN YRAN"/>
    <property type="match status" value="1"/>
</dbReference>
<dbReference type="EMBL" id="WBZC01000010">
    <property type="protein sequence ID" value="KAB3537226.1"/>
    <property type="molecule type" value="Genomic_DNA"/>
</dbReference>
<dbReference type="InterPro" id="IPR003509">
    <property type="entry name" value="UPF0102_YraN-like"/>
</dbReference>
<protein>
    <recommendedName>
        <fullName evidence="2">UPF0102 protein F8154_02720</fullName>
    </recommendedName>
</protein>
<dbReference type="HAMAP" id="MF_00048">
    <property type="entry name" value="UPF0102"/>
    <property type="match status" value="1"/>
</dbReference>
<accession>A0A6I0FDB0</accession>
<reference evidence="3 4" key="1">
    <citation type="submission" date="2019-10" db="EMBL/GenBank/DDBJ databases">
        <title>Alkaliphilus serpentinus sp. nov. and Alkaliphilus pronyensis sp. nov., two novel anaerobic alkaliphilic species isolated from the serpentinized-hosted hydrothermal field of the Prony Bay (New Caledonia).</title>
        <authorList>
            <person name="Postec A."/>
        </authorList>
    </citation>
    <scope>NUCLEOTIDE SEQUENCE [LARGE SCALE GENOMIC DNA]</scope>
    <source>
        <strain evidence="3 4">LacV</strain>
    </source>
</reference>
<dbReference type="InterPro" id="IPR011856">
    <property type="entry name" value="tRNA_endonuc-like_dom_sf"/>
</dbReference>
<comment type="caution">
    <text evidence="3">The sequence shown here is derived from an EMBL/GenBank/DDBJ whole genome shotgun (WGS) entry which is preliminary data.</text>
</comment>
<gene>
    <name evidence="3" type="ORF">F8154_02720</name>
</gene>
<dbReference type="PANTHER" id="PTHR34039:SF1">
    <property type="entry name" value="UPF0102 PROTEIN YRAN"/>
    <property type="match status" value="1"/>
</dbReference>
<evidence type="ECO:0000256" key="2">
    <source>
        <dbReference type="HAMAP-Rule" id="MF_00048"/>
    </source>
</evidence>
<dbReference type="AlphaFoldDB" id="A0A6I0FDB0"/>
<dbReference type="GO" id="GO:0003676">
    <property type="term" value="F:nucleic acid binding"/>
    <property type="evidence" value="ECO:0007669"/>
    <property type="project" value="InterPro"/>
</dbReference>
<dbReference type="Proteomes" id="UP000432715">
    <property type="component" value="Unassembled WGS sequence"/>
</dbReference>
<dbReference type="SUPFAM" id="SSF52980">
    <property type="entry name" value="Restriction endonuclease-like"/>
    <property type="match status" value="1"/>
</dbReference>
<dbReference type="Pfam" id="PF02021">
    <property type="entry name" value="UPF0102"/>
    <property type="match status" value="1"/>
</dbReference>
<dbReference type="CDD" id="cd20736">
    <property type="entry name" value="PoNe_Nuclease"/>
    <property type="match status" value="1"/>
</dbReference>
<evidence type="ECO:0000313" key="4">
    <source>
        <dbReference type="Proteomes" id="UP000432715"/>
    </source>
</evidence>
<dbReference type="NCBIfam" id="NF009150">
    <property type="entry name" value="PRK12497.1-3"/>
    <property type="match status" value="1"/>
</dbReference>
<dbReference type="NCBIfam" id="TIGR00252">
    <property type="entry name" value="YraN family protein"/>
    <property type="match status" value="1"/>
</dbReference>
<dbReference type="OrthoDB" id="9802516at2"/>
<keyword evidence="4" id="KW-1185">Reference proteome</keyword>
<proteinExistence type="inferred from homology"/>
<dbReference type="InterPro" id="IPR011335">
    <property type="entry name" value="Restrct_endonuc-II-like"/>
</dbReference>
<name>A0A6I0FDB0_9FIRM</name>
<comment type="similarity">
    <text evidence="1 2">Belongs to the UPF0102 family.</text>
</comment>
<evidence type="ECO:0000313" key="3">
    <source>
        <dbReference type="EMBL" id="KAB3537226.1"/>
    </source>
</evidence>
<evidence type="ECO:0000256" key="1">
    <source>
        <dbReference type="ARBA" id="ARBA00006738"/>
    </source>
</evidence>